<dbReference type="Pfam" id="PF02517">
    <property type="entry name" value="Rce1-like"/>
    <property type="match status" value="1"/>
</dbReference>
<dbReference type="GO" id="GO:0004175">
    <property type="term" value="F:endopeptidase activity"/>
    <property type="evidence" value="ECO:0007669"/>
    <property type="project" value="UniProtKB-ARBA"/>
</dbReference>
<keyword evidence="1" id="KW-1133">Transmembrane helix</keyword>
<dbReference type="InterPro" id="IPR003675">
    <property type="entry name" value="Rce1/LyrA-like_dom"/>
</dbReference>
<accession>A0A8J3D1Q4</accession>
<organism evidence="3 4">
    <name type="scientific">Persicitalea jodogahamensis</name>
    <dbReference type="NCBI Taxonomy" id="402147"/>
    <lineage>
        <taxon>Bacteria</taxon>
        <taxon>Pseudomonadati</taxon>
        <taxon>Bacteroidota</taxon>
        <taxon>Cytophagia</taxon>
        <taxon>Cytophagales</taxon>
        <taxon>Spirosomataceae</taxon>
        <taxon>Persicitalea</taxon>
    </lineage>
</organism>
<feature type="transmembrane region" description="Helical" evidence="1">
    <location>
        <begin position="176"/>
        <end position="193"/>
    </location>
</feature>
<feature type="transmembrane region" description="Helical" evidence="1">
    <location>
        <begin position="39"/>
        <end position="63"/>
    </location>
</feature>
<feature type="transmembrane region" description="Helical" evidence="1">
    <location>
        <begin position="101"/>
        <end position="121"/>
    </location>
</feature>
<keyword evidence="1" id="KW-0812">Transmembrane</keyword>
<dbReference type="EMBL" id="BMXF01000001">
    <property type="protein sequence ID" value="GHB54501.1"/>
    <property type="molecule type" value="Genomic_DNA"/>
</dbReference>
<name>A0A8J3D1Q4_9BACT</name>
<evidence type="ECO:0000313" key="4">
    <source>
        <dbReference type="Proteomes" id="UP000598271"/>
    </source>
</evidence>
<sequence length="250" mass="28693">MPHDTFTIQFILRDFWRFLKKPECKKQAKDFSLSPTLKLFLALLIIRFIGIILEINGFQPLILHFTGEELQKQVHADYGIADRVVGSLISAPLFEELAYRWGLRFSPLRTAASLGLIVFYWLPYGGTYSTTIIEVLDDPGFYLMVGMALITGLTAYALFSISVFEQPIRRWWEQNFGWVFYTSSLLFGLMHVFNVSEVTATVVTLAFFITFQQITMGLFNGYVRMRYGFGQAILQHSLFNLLPVLIGLLQ</sequence>
<feature type="transmembrane region" description="Helical" evidence="1">
    <location>
        <begin position="199"/>
        <end position="220"/>
    </location>
</feature>
<proteinExistence type="predicted"/>
<reference evidence="3 4" key="1">
    <citation type="journal article" date="2014" name="Int. J. Syst. Evol. Microbiol.">
        <title>Complete genome sequence of Corynebacterium casei LMG S-19264T (=DSM 44701T), isolated from a smear-ripened cheese.</title>
        <authorList>
            <consortium name="US DOE Joint Genome Institute (JGI-PGF)"/>
            <person name="Walter F."/>
            <person name="Albersmeier A."/>
            <person name="Kalinowski J."/>
            <person name="Ruckert C."/>
        </authorList>
    </citation>
    <scope>NUCLEOTIDE SEQUENCE [LARGE SCALE GENOMIC DNA]</scope>
    <source>
        <strain evidence="3 4">KCTC 12866</strain>
    </source>
</reference>
<evidence type="ECO:0000259" key="2">
    <source>
        <dbReference type="Pfam" id="PF02517"/>
    </source>
</evidence>
<evidence type="ECO:0000256" key="1">
    <source>
        <dbReference type="SAM" id="Phobius"/>
    </source>
</evidence>
<comment type="caution">
    <text evidence="3">The sequence shown here is derived from an EMBL/GenBank/DDBJ whole genome shotgun (WGS) entry which is preliminary data.</text>
</comment>
<gene>
    <name evidence="3" type="ORF">GCM10007390_04420</name>
</gene>
<keyword evidence="4" id="KW-1185">Reference proteome</keyword>
<dbReference type="AlphaFoldDB" id="A0A8J3D1Q4"/>
<feature type="domain" description="CAAX prenyl protease 2/Lysostaphin resistance protein A-like" evidence="2">
    <location>
        <begin position="85"/>
        <end position="242"/>
    </location>
</feature>
<dbReference type="Proteomes" id="UP000598271">
    <property type="component" value="Unassembled WGS sequence"/>
</dbReference>
<evidence type="ECO:0000313" key="3">
    <source>
        <dbReference type="EMBL" id="GHB54501.1"/>
    </source>
</evidence>
<keyword evidence="1" id="KW-0472">Membrane</keyword>
<feature type="transmembrane region" description="Helical" evidence="1">
    <location>
        <begin position="232"/>
        <end position="249"/>
    </location>
</feature>
<dbReference type="GO" id="GO:0080120">
    <property type="term" value="P:CAAX-box protein maturation"/>
    <property type="evidence" value="ECO:0007669"/>
    <property type="project" value="UniProtKB-ARBA"/>
</dbReference>
<feature type="transmembrane region" description="Helical" evidence="1">
    <location>
        <begin position="141"/>
        <end position="164"/>
    </location>
</feature>
<protein>
    <recommendedName>
        <fullName evidence="2">CAAX prenyl protease 2/Lysostaphin resistance protein A-like domain-containing protein</fullName>
    </recommendedName>
</protein>
<dbReference type="RefSeq" id="WP_189562719.1">
    <property type="nucleotide sequence ID" value="NZ_BMXF01000001.1"/>
</dbReference>